<comment type="caution">
    <text evidence="2">The sequence shown here is derived from an EMBL/GenBank/DDBJ whole genome shotgun (WGS) entry which is preliminary data.</text>
</comment>
<evidence type="ECO:0000259" key="1">
    <source>
        <dbReference type="PROSITE" id="PS50943"/>
    </source>
</evidence>
<dbReference type="InterPro" id="IPR001387">
    <property type="entry name" value="Cro/C1-type_HTH"/>
</dbReference>
<dbReference type="EMBL" id="JACJQC010000046">
    <property type="protein sequence ID" value="MBD2174990.1"/>
    <property type="molecule type" value="Genomic_DNA"/>
</dbReference>
<keyword evidence="3" id="KW-1185">Reference proteome</keyword>
<dbReference type="PROSITE" id="PS50943">
    <property type="entry name" value="HTH_CROC1"/>
    <property type="match status" value="1"/>
</dbReference>
<dbReference type="Pfam" id="PF13443">
    <property type="entry name" value="HTH_26"/>
    <property type="match status" value="1"/>
</dbReference>
<evidence type="ECO:0000313" key="3">
    <source>
        <dbReference type="Proteomes" id="UP000638897"/>
    </source>
</evidence>
<reference evidence="2 3" key="1">
    <citation type="journal article" date="2020" name="ISME J.">
        <title>Comparative genomics reveals insights into cyanobacterial evolution and habitat adaptation.</title>
        <authorList>
            <person name="Chen M.Y."/>
            <person name="Teng W.K."/>
            <person name="Zhao L."/>
            <person name="Hu C.X."/>
            <person name="Zhou Y.K."/>
            <person name="Han B.P."/>
            <person name="Song L.R."/>
            <person name="Shu W.S."/>
        </authorList>
    </citation>
    <scope>NUCLEOTIDE SEQUENCE [LARGE SCALE GENOMIC DNA]</scope>
    <source>
        <strain evidence="2 3">FACHB-318</strain>
    </source>
</reference>
<protein>
    <submittedName>
        <fullName evidence="2">Helix-turn-helix transcriptional regulator</fullName>
    </submittedName>
</protein>
<evidence type="ECO:0000313" key="2">
    <source>
        <dbReference type="EMBL" id="MBD2174990.1"/>
    </source>
</evidence>
<gene>
    <name evidence="2" type="ORF">H6F81_27945</name>
</gene>
<name>A0ABR7ZQZ9_ANACY</name>
<sequence length="87" mass="9993">MKVEKRIRKEVPGLGERIRRARKIDKRSLQEIAALAGMSTPNWYAIENEEMKTLPLATLRRIEAALGVSFDVNFDETQEESEEDSDD</sequence>
<dbReference type="Proteomes" id="UP000638897">
    <property type="component" value="Unassembled WGS sequence"/>
</dbReference>
<dbReference type="CDD" id="cd00093">
    <property type="entry name" value="HTH_XRE"/>
    <property type="match status" value="1"/>
</dbReference>
<accession>A0ABR7ZQZ9</accession>
<dbReference type="InterPro" id="IPR010982">
    <property type="entry name" value="Lambda_DNA-bd_dom_sf"/>
</dbReference>
<dbReference type="SUPFAM" id="SSF47413">
    <property type="entry name" value="lambda repressor-like DNA-binding domains"/>
    <property type="match status" value="1"/>
</dbReference>
<dbReference type="SMART" id="SM00530">
    <property type="entry name" value="HTH_XRE"/>
    <property type="match status" value="1"/>
</dbReference>
<proteinExistence type="predicted"/>
<organism evidence="2 3">
    <name type="scientific">Anabaena cylindrica FACHB-318</name>
    <dbReference type="NCBI Taxonomy" id="2692880"/>
    <lineage>
        <taxon>Bacteria</taxon>
        <taxon>Bacillati</taxon>
        <taxon>Cyanobacteriota</taxon>
        <taxon>Cyanophyceae</taxon>
        <taxon>Nostocales</taxon>
        <taxon>Nostocaceae</taxon>
        <taxon>Anabaena</taxon>
    </lineage>
</organism>
<dbReference type="RefSeq" id="WP_044523572.1">
    <property type="nucleotide sequence ID" value="NZ_JACJQC010000046.1"/>
</dbReference>
<dbReference type="Gene3D" id="1.10.260.40">
    <property type="entry name" value="lambda repressor-like DNA-binding domains"/>
    <property type="match status" value="1"/>
</dbReference>
<feature type="domain" description="HTH cro/C1-type" evidence="1">
    <location>
        <begin position="18"/>
        <end position="73"/>
    </location>
</feature>